<keyword evidence="2" id="KW-1185">Reference proteome</keyword>
<evidence type="ECO:0000313" key="1">
    <source>
        <dbReference type="EMBL" id="CAD7635133.1"/>
    </source>
</evidence>
<name>A0A7R9L586_9ACAR</name>
<dbReference type="OrthoDB" id="8178576at2759"/>
<dbReference type="PANTHER" id="PTHR39945:SF1">
    <property type="entry name" value="FI14129P"/>
    <property type="match status" value="1"/>
</dbReference>
<proteinExistence type="predicted"/>
<dbReference type="EMBL" id="OC870661">
    <property type="protein sequence ID" value="CAD7635133.1"/>
    <property type="molecule type" value="Genomic_DNA"/>
</dbReference>
<dbReference type="EMBL" id="CAJPIZ010016086">
    <property type="protein sequence ID" value="CAG2115563.1"/>
    <property type="molecule type" value="Genomic_DNA"/>
</dbReference>
<organism evidence="1">
    <name type="scientific">Medioppia subpectinata</name>
    <dbReference type="NCBI Taxonomy" id="1979941"/>
    <lineage>
        <taxon>Eukaryota</taxon>
        <taxon>Metazoa</taxon>
        <taxon>Ecdysozoa</taxon>
        <taxon>Arthropoda</taxon>
        <taxon>Chelicerata</taxon>
        <taxon>Arachnida</taxon>
        <taxon>Acari</taxon>
        <taxon>Acariformes</taxon>
        <taxon>Sarcoptiformes</taxon>
        <taxon>Oribatida</taxon>
        <taxon>Brachypylina</taxon>
        <taxon>Oppioidea</taxon>
        <taxon>Oppiidae</taxon>
        <taxon>Medioppia</taxon>
    </lineage>
</organism>
<dbReference type="PANTHER" id="PTHR39945">
    <property type="entry name" value="FI14129P"/>
    <property type="match status" value="1"/>
</dbReference>
<protein>
    <submittedName>
        <fullName evidence="1">Uncharacterized protein</fullName>
    </submittedName>
</protein>
<accession>A0A7R9L586</accession>
<dbReference type="AlphaFoldDB" id="A0A7R9L586"/>
<gene>
    <name evidence="1" type="ORF">OSB1V03_LOCUS15525</name>
</gene>
<reference evidence="1" key="1">
    <citation type="submission" date="2020-11" db="EMBL/GenBank/DDBJ databases">
        <authorList>
            <person name="Tran Van P."/>
        </authorList>
    </citation>
    <scope>NUCLEOTIDE SEQUENCE</scope>
</reference>
<evidence type="ECO:0000313" key="2">
    <source>
        <dbReference type="Proteomes" id="UP000759131"/>
    </source>
</evidence>
<sequence>MQTRLIKNYSLQRLNASENVVQIKTCERLHIYYINSLKLFNECTVSPDVRSVCEKCAKVTKSDMAYPLCCSQRSDREWCQLFLDYTLSQK</sequence>
<dbReference type="Proteomes" id="UP000759131">
    <property type="component" value="Unassembled WGS sequence"/>
</dbReference>